<accession>A0ABR2J9Z9</accession>
<protein>
    <submittedName>
        <fullName evidence="1">Uncharacterized protein</fullName>
    </submittedName>
</protein>
<gene>
    <name evidence="1" type="ORF">PGQ11_005154</name>
</gene>
<organism evidence="1 2">
    <name type="scientific">Apiospora arundinis</name>
    <dbReference type="NCBI Taxonomy" id="335852"/>
    <lineage>
        <taxon>Eukaryota</taxon>
        <taxon>Fungi</taxon>
        <taxon>Dikarya</taxon>
        <taxon>Ascomycota</taxon>
        <taxon>Pezizomycotina</taxon>
        <taxon>Sordariomycetes</taxon>
        <taxon>Xylariomycetidae</taxon>
        <taxon>Amphisphaeriales</taxon>
        <taxon>Apiosporaceae</taxon>
        <taxon>Apiospora</taxon>
    </lineage>
</organism>
<sequence>MASPPSTRDYMQRLVDHRLECWFANATYVKNKNPGFLFDHSAGSGQHRHYPKVIYFSTEKSEWYLKLSLEYPTMDRMLILQLADPMTRQRLDDRRKNLNEILRRHPEMAGALDEEMNKDLNDLSFTGFFPDTNNMTRTEKIHHIAEWQLHCRDREDLWPTPPWKKSDETR</sequence>
<keyword evidence="2" id="KW-1185">Reference proteome</keyword>
<reference evidence="1 2" key="1">
    <citation type="journal article" date="2024" name="IMA Fungus">
        <title>Apiospora arundinis, a panoply of carbohydrate-active enzymes and secondary metabolites.</title>
        <authorList>
            <person name="Sorensen T."/>
            <person name="Petersen C."/>
            <person name="Muurmann A.T."/>
            <person name="Christiansen J.V."/>
            <person name="Brundto M.L."/>
            <person name="Overgaard C.K."/>
            <person name="Boysen A.T."/>
            <person name="Wollenberg R.D."/>
            <person name="Larsen T.O."/>
            <person name="Sorensen J.L."/>
            <person name="Nielsen K.L."/>
            <person name="Sondergaard T.E."/>
        </authorList>
    </citation>
    <scope>NUCLEOTIDE SEQUENCE [LARGE SCALE GENOMIC DNA]</scope>
    <source>
        <strain evidence="1 2">AAU 773</strain>
    </source>
</reference>
<dbReference type="EMBL" id="JAPCWZ010000003">
    <property type="protein sequence ID" value="KAK8874640.1"/>
    <property type="molecule type" value="Genomic_DNA"/>
</dbReference>
<dbReference type="Proteomes" id="UP001390339">
    <property type="component" value="Unassembled WGS sequence"/>
</dbReference>
<name>A0ABR2J9Z9_9PEZI</name>
<proteinExistence type="predicted"/>
<comment type="caution">
    <text evidence="1">The sequence shown here is derived from an EMBL/GenBank/DDBJ whole genome shotgun (WGS) entry which is preliminary data.</text>
</comment>
<evidence type="ECO:0000313" key="2">
    <source>
        <dbReference type="Proteomes" id="UP001390339"/>
    </source>
</evidence>
<evidence type="ECO:0000313" key="1">
    <source>
        <dbReference type="EMBL" id="KAK8874640.1"/>
    </source>
</evidence>